<feature type="repeat" description="WD" evidence="3">
    <location>
        <begin position="501"/>
        <end position="542"/>
    </location>
</feature>
<evidence type="ECO:0000256" key="3">
    <source>
        <dbReference type="PROSITE-ProRule" id="PRU00221"/>
    </source>
</evidence>
<dbReference type="PANTHER" id="PTHR19848:SF8">
    <property type="entry name" value="F-BOX AND WD REPEAT DOMAIN CONTAINING 7"/>
    <property type="match status" value="1"/>
</dbReference>
<keyword evidence="2" id="KW-0677">Repeat</keyword>
<dbReference type="PROSITE" id="PS00678">
    <property type="entry name" value="WD_REPEATS_1"/>
    <property type="match status" value="1"/>
</dbReference>
<sequence>MNLTRLTDYELRHLVTHLVTLGRQPLAATVLTRLDVLVDHVVRIGIDPLLADFAAVDGVDGRLSRTADALRDAAHVLRDDPGQLPAQLVARLHAAEVHPDLADQLSAFDALAWLCPLEAGALAAPPALVQTIATRGLFVDAVGLSPDGRVLSGDRAGTVTAWDAASGVVVGSALTLPASITGVGSLGDGTAVASADDGTVIRWDERRGLILGRTRVPPASAFLQPTGHDTAFVGHVDGRVTALNAITLSIRWVAAVSDDAIHALALAPDGSLLCGSRSGAVRIVDAANGVRRQELVPIPTRLHAVAALPDGTVVAGGKDGMLYLFPEEHGRGAKPLRGHHNQIRAIAVTGRPHEVVTASYDGTVLVWDLRDRVPRLLGRHPNWVLALATAPWSSTCAAGSADGTIRLWRTDRAAGEPKPTARGVRAVAAAGDGARVAAVGPDRTLRLFDPVAGRTSARRRLPGRDLVQVAITPDGRAVIATSYDGSVWRLSTNDAASPLRLGRHTRGADTLALTPDGRFAVTAGRDATLRIWGLEGGDGTAVIEDEEPFVKVAVSGDGTLLAAADWSDRISLYARRSGRLLRRLGEHRQTVSALTFTPRGQRILSGSWDGAVTLWEPAGTKWSIEHDKWVTHVSVLPTGRTAVAGYADGTLRLLELRRGRVVAELLGHTGFVTAIAVTGGDLIASAASDRTIRMWSVLRRQQLCAFAVADGVECLTFALDGRTIVAGDRVGHLAAYRLVARR</sequence>
<reference evidence="6" key="1">
    <citation type="submission" date="2016-10" db="EMBL/GenBank/DDBJ databases">
        <authorList>
            <person name="Varghese N."/>
            <person name="Submissions S."/>
        </authorList>
    </citation>
    <scope>NUCLEOTIDE SEQUENCE [LARGE SCALE GENOMIC DNA]</scope>
    <source>
        <strain evidence="6">DSM 44209</strain>
    </source>
</reference>
<dbReference type="OrthoDB" id="134501at2"/>
<evidence type="ECO:0000313" key="6">
    <source>
        <dbReference type="Proteomes" id="UP000198507"/>
    </source>
</evidence>
<feature type="repeat" description="WD" evidence="3">
    <location>
        <begin position="377"/>
        <end position="408"/>
    </location>
</feature>
<dbReference type="Proteomes" id="UP000198507">
    <property type="component" value="Unassembled WGS sequence"/>
</dbReference>
<feature type="repeat" description="WD" evidence="3">
    <location>
        <begin position="336"/>
        <end position="370"/>
    </location>
</feature>
<organism evidence="5 6">
    <name type="scientific">Geodermatophilus poikilotrophus</name>
    <dbReference type="NCBI Taxonomy" id="1333667"/>
    <lineage>
        <taxon>Bacteria</taxon>
        <taxon>Bacillati</taxon>
        <taxon>Actinomycetota</taxon>
        <taxon>Actinomycetes</taxon>
        <taxon>Geodermatophilales</taxon>
        <taxon>Geodermatophilaceae</taxon>
        <taxon>Geodermatophilus</taxon>
    </lineage>
</organism>
<dbReference type="RefSeq" id="WP_139206884.1">
    <property type="nucleotide sequence ID" value="NZ_FOIE01000004.1"/>
</dbReference>
<evidence type="ECO:0000256" key="2">
    <source>
        <dbReference type="ARBA" id="ARBA00022737"/>
    </source>
</evidence>
<dbReference type="PROSITE" id="PS50082">
    <property type="entry name" value="WD_REPEATS_2"/>
    <property type="match status" value="5"/>
</dbReference>
<dbReference type="InterPro" id="IPR011047">
    <property type="entry name" value="Quinoprotein_ADH-like_sf"/>
</dbReference>
<keyword evidence="1 3" id="KW-0853">WD repeat</keyword>
<proteinExistence type="predicted"/>
<dbReference type="InterPro" id="IPR001680">
    <property type="entry name" value="WD40_rpt"/>
</dbReference>
<dbReference type="Pfam" id="PF00400">
    <property type="entry name" value="WD40"/>
    <property type="match status" value="6"/>
</dbReference>
<gene>
    <name evidence="5" type="ORF">SAMN04488546_2306</name>
</gene>
<dbReference type="AlphaFoldDB" id="A0A1I0E2K8"/>
<dbReference type="Gene3D" id="2.40.10.480">
    <property type="match status" value="1"/>
</dbReference>
<dbReference type="Pfam" id="PF13360">
    <property type="entry name" value="PQQ_2"/>
    <property type="match status" value="1"/>
</dbReference>
<accession>A0A1I0E2K8</accession>
<dbReference type="PANTHER" id="PTHR19848">
    <property type="entry name" value="WD40 REPEAT PROTEIN"/>
    <property type="match status" value="1"/>
</dbReference>
<keyword evidence="6" id="KW-1185">Reference proteome</keyword>
<dbReference type="InterPro" id="IPR002372">
    <property type="entry name" value="PQQ_rpt_dom"/>
</dbReference>
<protein>
    <submittedName>
        <fullName evidence="5">WD40 repeat</fullName>
    </submittedName>
</protein>
<dbReference type="SMART" id="SM00320">
    <property type="entry name" value="WD40"/>
    <property type="match status" value="14"/>
</dbReference>
<dbReference type="InterPro" id="IPR019775">
    <property type="entry name" value="WD40_repeat_CS"/>
</dbReference>
<dbReference type="EMBL" id="FOIE01000004">
    <property type="protein sequence ID" value="SET39204.1"/>
    <property type="molecule type" value="Genomic_DNA"/>
</dbReference>
<evidence type="ECO:0000313" key="5">
    <source>
        <dbReference type="EMBL" id="SET39204.1"/>
    </source>
</evidence>
<dbReference type="PRINTS" id="PR00320">
    <property type="entry name" value="GPROTEINBRPT"/>
</dbReference>
<dbReference type="CDD" id="cd00200">
    <property type="entry name" value="WD40"/>
    <property type="match status" value="1"/>
</dbReference>
<evidence type="ECO:0000256" key="1">
    <source>
        <dbReference type="ARBA" id="ARBA00022574"/>
    </source>
</evidence>
<feature type="domain" description="Pyrrolo-quinoline quinone repeat" evidence="4">
    <location>
        <begin position="156"/>
        <end position="317"/>
    </location>
</feature>
<dbReference type="Gene3D" id="2.130.10.10">
    <property type="entry name" value="YVTN repeat-like/Quinoprotein amine dehydrogenase"/>
    <property type="match status" value="5"/>
</dbReference>
<dbReference type="PROSITE" id="PS50294">
    <property type="entry name" value="WD_REPEATS_REGION"/>
    <property type="match status" value="5"/>
</dbReference>
<evidence type="ECO:0000259" key="4">
    <source>
        <dbReference type="Pfam" id="PF13360"/>
    </source>
</evidence>
<dbReference type="InterPro" id="IPR015943">
    <property type="entry name" value="WD40/YVTN_repeat-like_dom_sf"/>
</dbReference>
<name>A0A1I0E2K8_9ACTN</name>
<dbReference type="SUPFAM" id="SSF50998">
    <property type="entry name" value="Quinoprotein alcohol dehydrogenase-like"/>
    <property type="match status" value="2"/>
</dbReference>
<feature type="repeat" description="WD" evidence="3">
    <location>
        <begin position="665"/>
        <end position="697"/>
    </location>
</feature>
<dbReference type="InterPro" id="IPR020472">
    <property type="entry name" value="WD40_PAC1"/>
</dbReference>
<feature type="repeat" description="WD" evidence="3">
    <location>
        <begin position="584"/>
        <end position="616"/>
    </location>
</feature>